<comment type="subcellular location">
    <subcellularLocation>
        <location evidence="10">Cytoplasm</location>
    </subcellularLocation>
</comment>
<evidence type="ECO:0000256" key="3">
    <source>
        <dbReference type="ARBA" id="ARBA00022630"/>
    </source>
</evidence>
<comment type="catalytic activity">
    <reaction evidence="10">
        <text>5-aminomethyl-2-thiouridine(34) in tRNA + S-adenosyl-L-methionine = 5-methylaminomethyl-2-thiouridine(34) in tRNA + S-adenosyl-L-homocysteine + H(+)</text>
        <dbReference type="Rhea" id="RHEA:19569"/>
        <dbReference type="Rhea" id="RHEA-COMP:10195"/>
        <dbReference type="Rhea" id="RHEA-COMP:10197"/>
        <dbReference type="ChEBI" id="CHEBI:15378"/>
        <dbReference type="ChEBI" id="CHEBI:57856"/>
        <dbReference type="ChEBI" id="CHEBI:59789"/>
        <dbReference type="ChEBI" id="CHEBI:74454"/>
        <dbReference type="ChEBI" id="CHEBI:74455"/>
        <dbReference type="EC" id="2.1.1.61"/>
    </reaction>
</comment>
<dbReference type="Pfam" id="PF05430">
    <property type="entry name" value="Methyltransf_30"/>
    <property type="match status" value="1"/>
</dbReference>
<evidence type="ECO:0000259" key="11">
    <source>
        <dbReference type="Pfam" id="PF01266"/>
    </source>
</evidence>
<dbReference type="EC" id="2.1.1.61" evidence="10"/>
<comment type="similarity">
    <text evidence="10">In the C-terminal section; belongs to the DAO family.</text>
</comment>
<keyword evidence="4 10" id="KW-0808">Transferase</keyword>
<dbReference type="Proteomes" id="UP000028681">
    <property type="component" value="Chromosome"/>
</dbReference>
<dbReference type="GO" id="GO:0032259">
    <property type="term" value="P:methylation"/>
    <property type="evidence" value="ECO:0007669"/>
    <property type="project" value="UniProtKB-KW"/>
</dbReference>
<dbReference type="InterPro" id="IPR047785">
    <property type="entry name" value="tRNA_MNMC2"/>
</dbReference>
<keyword evidence="2 10" id="KW-0489">Methyltransferase</keyword>
<evidence type="ECO:0000256" key="5">
    <source>
        <dbReference type="ARBA" id="ARBA00022691"/>
    </source>
</evidence>
<dbReference type="PANTHER" id="PTHR13847:SF283">
    <property type="entry name" value="TRNA 5-METHYLAMINOMETHYL-2-THIOURIDINE BIOSYNTHESIS BIFUNCTIONAL PROTEIN MNMC"/>
    <property type="match status" value="1"/>
</dbReference>
<dbReference type="NCBIfam" id="NF002481">
    <property type="entry name" value="PRK01747.1-2"/>
    <property type="match status" value="1"/>
</dbReference>
<keyword evidence="6 10" id="KW-0819">tRNA processing</keyword>
<keyword evidence="7 10" id="KW-0274">FAD</keyword>
<keyword evidence="9 10" id="KW-0511">Multifunctional enzyme</keyword>
<dbReference type="NCBIfam" id="NF033855">
    <property type="entry name" value="tRNA_MNMC2"/>
    <property type="match status" value="1"/>
</dbReference>
<dbReference type="HAMAP" id="MF_01102">
    <property type="entry name" value="MnmC"/>
    <property type="match status" value="1"/>
</dbReference>
<evidence type="ECO:0000259" key="12">
    <source>
        <dbReference type="Pfam" id="PF05430"/>
    </source>
</evidence>
<evidence type="ECO:0000256" key="1">
    <source>
        <dbReference type="ARBA" id="ARBA00022490"/>
    </source>
</evidence>
<dbReference type="NCBIfam" id="NF002484">
    <property type="entry name" value="PRK01747.1-5"/>
    <property type="match status" value="1"/>
</dbReference>
<dbReference type="GO" id="GO:0004808">
    <property type="term" value="F:tRNA (5-methylaminomethyl-2-thiouridylate)(34)-methyltransferase activity"/>
    <property type="evidence" value="ECO:0007669"/>
    <property type="project" value="UniProtKB-EC"/>
</dbReference>
<dbReference type="EC" id="1.5.-.-" evidence="10"/>
<dbReference type="InterPro" id="IPR008471">
    <property type="entry name" value="MnmC-like_methylTransf"/>
</dbReference>
<dbReference type="InterPro" id="IPR036188">
    <property type="entry name" value="FAD/NAD-bd_sf"/>
</dbReference>
<comment type="similarity">
    <text evidence="10">In the N-terminal section; belongs to the methyltransferase superfamily. tRNA (mnm(5)s(2)U34)-methyltransferase family.</text>
</comment>
<dbReference type="NCBIfam" id="TIGR03197">
    <property type="entry name" value="MnmC_Cterm"/>
    <property type="match status" value="1"/>
</dbReference>
<feature type="domain" description="FAD dependent oxidoreductase" evidence="11">
    <location>
        <begin position="268"/>
        <end position="639"/>
    </location>
</feature>
<evidence type="ECO:0000313" key="13">
    <source>
        <dbReference type="EMBL" id="AIJ06931.1"/>
    </source>
</evidence>
<sequence>MNHTSIQGASLSWNQQGTPVSQQFDDVYFSNQDGLAETRHVFLQGNGLPQRWCEPGRPDFTVAETGFGTGLNFLTLWQAHRAFRQAYPDQGPPRLHFISFEKYPLCRDDLRAAHAAWPELAELSEQLYAVWPDALPGCHRLHPAPHITLDLWFGDVNALLPQLPDGLRGHVDAWFLDGFAPAKNPDMWTQALFDAMLRLARPGATFATFTAAGFVRRGLIQAGFEVSKVKGFGQKRECLAGRRPTALPPDALRAPWYARPAARRPDEVALIGGGIAAALCALALQRRGSRVTLYCADPQGAQGASGNRQGALYPLLNGRGDALERFYARAFPYALRTYDALAAQGVDFPHQWCGVSQLGYDDASQKKIAQLLAAGWPEWLAQGGDAADLGLRCGLPLPVGGVCYPLGGWLDPAELTRQALALAERQGATLHFNHEVRQLQPAPEGWRLRLADGSTRLHGCVVLAGGARAGEFSQSDALPLYPVRGQVSHIPTAPALAPLRQVLCHDGYLTPCSPNYGTHCLGASYRRNCTDREYSPQEQQDNRQRLIASLPQATWPQQVDVSAAAARIGIRCAVRDHLPLLGALPDAPALQTRYPHPRPQQRVPAETNAAAPHHPDLFILAALGSRGLCSAPLCAELLAGQIHDEALPLEQDLLDALSPNRFWLRKWLKGKGMA</sequence>
<dbReference type="Pfam" id="PF01266">
    <property type="entry name" value="DAO"/>
    <property type="match status" value="1"/>
</dbReference>
<dbReference type="InterPro" id="IPR006076">
    <property type="entry name" value="FAD-dep_OxRdtase"/>
</dbReference>
<dbReference type="AlphaFoldDB" id="A0A076LFL3"/>
<evidence type="ECO:0000256" key="7">
    <source>
        <dbReference type="ARBA" id="ARBA00022827"/>
    </source>
</evidence>
<keyword evidence="1 10" id="KW-0963">Cytoplasm</keyword>
<accession>A0A076LFL3</accession>
<keyword evidence="3 10" id="KW-0285">Flavoprotein</keyword>
<dbReference type="SUPFAM" id="SSF51905">
    <property type="entry name" value="FAD/NAD(P)-binding domain"/>
    <property type="match status" value="1"/>
</dbReference>
<comment type="cofactor">
    <cofactor evidence="10">
        <name>FAD</name>
        <dbReference type="ChEBI" id="CHEBI:57692"/>
    </cofactor>
</comment>
<organism evidence="13 14">
    <name type="scientific">Edwardsiella anguillarum ET080813</name>
    <dbReference type="NCBI Taxonomy" id="667120"/>
    <lineage>
        <taxon>Bacteria</taxon>
        <taxon>Pseudomonadati</taxon>
        <taxon>Pseudomonadota</taxon>
        <taxon>Gammaproteobacteria</taxon>
        <taxon>Enterobacterales</taxon>
        <taxon>Hafniaceae</taxon>
        <taxon>Edwardsiella</taxon>
    </lineage>
</organism>
<comment type="function">
    <text evidence="10">Catalyzes the last two steps in the biosynthesis of 5-methylaminomethyl-2-thiouridine (mnm(5)s(2)U) at the wobble position (U34) in tRNA. Catalyzes the FAD-dependent demodification of cmnm(5)s(2)U34 to nm(5)s(2)U34, followed by the transfer of a methyl group from S-adenosyl-L-methionine to nm(5)s(2)U34, to form mnm(5)s(2)U34.</text>
</comment>
<dbReference type="Gene3D" id="3.30.9.10">
    <property type="entry name" value="D-Amino Acid Oxidase, subunit A, domain 2"/>
    <property type="match status" value="1"/>
</dbReference>
<keyword evidence="8 10" id="KW-0560">Oxidoreductase</keyword>
<dbReference type="GeneID" id="33938227"/>
<dbReference type="InterPro" id="IPR029063">
    <property type="entry name" value="SAM-dependent_MTases_sf"/>
</dbReference>
<dbReference type="SUPFAM" id="SSF53335">
    <property type="entry name" value="S-adenosyl-L-methionine-dependent methyltransferases"/>
    <property type="match status" value="1"/>
</dbReference>
<dbReference type="HOGENOM" id="CLU_022427_2_1_6"/>
<dbReference type="GO" id="GO:0005737">
    <property type="term" value="C:cytoplasm"/>
    <property type="evidence" value="ECO:0007669"/>
    <property type="project" value="UniProtKB-SubCell"/>
</dbReference>
<dbReference type="InterPro" id="IPR023032">
    <property type="entry name" value="tRNA_MAMT_biosynth_bifunc_MnmC"/>
</dbReference>
<evidence type="ECO:0000256" key="2">
    <source>
        <dbReference type="ARBA" id="ARBA00022603"/>
    </source>
</evidence>
<dbReference type="Gene3D" id="3.50.50.60">
    <property type="entry name" value="FAD/NAD(P)-binding domain"/>
    <property type="match status" value="1"/>
</dbReference>
<proteinExistence type="inferred from homology"/>
<dbReference type="GO" id="GO:0050660">
    <property type="term" value="F:flavin adenine dinucleotide binding"/>
    <property type="evidence" value="ECO:0007669"/>
    <property type="project" value="UniProtKB-UniRule"/>
</dbReference>
<feature type="domain" description="MnmC-like methyltransferase" evidence="12">
    <location>
        <begin position="118"/>
        <end position="243"/>
    </location>
</feature>
<gene>
    <name evidence="10" type="primary">mnmC</name>
    <name evidence="13" type="ORF">ETEE_0453</name>
</gene>
<evidence type="ECO:0000256" key="9">
    <source>
        <dbReference type="ARBA" id="ARBA00023268"/>
    </source>
</evidence>
<dbReference type="EMBL" id="CP006664">
    <property type="protein sequence ID" value="AIJ06931.1"/>
    <property type="molecule type" value="Genomic_DNA"/>
</dbReference>
<evidence type="ECO:0000313" key="14">
    <source>
        <dbReference type="Proteomes" id="UP000028681"/>
    </source>
</evidence>
<dbReference type="PANTHER" id="PTHR13847">
    <property type="entry name" value="SARCOSINE DEHYDROGENASE-RELATED"/>
    <property type="match status" value="1"/>
</dbReference>
<evidence type="ECO:0000256" key="8">
    <source>
        <dbReference type="ARBA" id="ARBA00023002"/>
    </source>
</evidence>
<name>A0A076LFL3_9GAMM</name>
<keyword evidence="5 10" id="KW-0949">S-adenosyl-L-methionine</keyword>
<dbReference type="FunFam" id="3.40.50.150:FF:000107">
    <property type="entry name" value="tRNA 5-methylaminomethyl-2-thiouridine biosynthesis bifunctional protein MnmC"/>
    <property type="match status" value="1"/>
</dbReference>
<feature type="region of interest" description="FAD-dependent cmnm(5)s(2)U34 oxidoreductase" evidence="10">
    <location>
        <begin position="271"/>
        <end position="674"/>
    </location>
</feature>
<dbReference type="RefSeq" id="WP_034162661.1">
    <property type="nucleotide sequence ID" value="NZ_CP006664.1"/>
</dbReference>
<protein>
    <recommendedName>
        <fullName evidence="10">tRNA 5-methylaminomethyl-2-thiouridine biosynthesis bifunctional protein MnmC</fullName>
        <shortName evidence="10">tRNA mnm(5)s(2)U biosynthesis bifunctional protein</shortName>
    </recommendedName>
    <domain>
        <recommendedName>
            <fullName evidence="10">tRNA (mnm(5)s(2)U34)-methyltransferase</fullName>
            <ecNumber evidence="10">2.1.1.61</ecNumber>
        </recommendedName>
    </domain>
    <domain>
        <recommendedName>
            <fullName evidence="10">FAD-dependent cmnm(5)s(2)U34 oxidoreductase</fullName>
            <ecNumber evidence="10">1.5.-.-</ecNumber>
        </recommendedName>
    </domain>
</protein>
<evidence type="ECO:0000256" key="10">
    <source>
        <dbReference type="HAMAP-Rule" id="MF_01102"/>
    </source>
</evidence>
<dbReference type="InterPro" id="IPR017610">
    <property type="entry name" value="tRNA_S-uridine_synth_MnmC_C"/>
</dbReference>
<feature type="region of interest" description="tRNA (mnm(5)s(2)U34)-methyltransferase" evidence="10">
    <location>
        <begin position="1"/>
        <end position="244"/>
    </location>
</feature>
<evidence type="ECO:0000256" key="6">
    <source>
        <dbReference type="ARBA" id="ARBA00022694"/>
    </source>
</evidence>
<dbReference type="GO" id="GO:0016645">
    <property type="term" value="F:oxidoreductase activity, acting on the CH-NH group of donors"/>
    <property type="evidence" value="ECO:0007669"/>
    <property type="project" value="InterPro"/>
</dbReference>
<evidence type="ECO:0000256" key="4">
    <source>
        <dbReference type="ARBA" id="ARBA00022679"/>
    </source>
</evidence>
<dbReference type="GO" id="GO:0002098">
    <property type="term" value="P:tRNA wobble uridine modification"/>
    <property type="evidence" value="ECO:0007669"/>
    <property type="project" value="TreeGrafter"/>
</dbReference>
<dbReference type="Gene3D" id="3.40.50.150">
    <property type="entry name" value="Vaccinia Virus protein VP39"/>
    <property type="match status" value="1"/>
</dbReference>
<reference evidence="13 14" key="1">
    <citation type="journal article" date="2012" name="PLoS ONE">
        <title>Edwardsiella comparative phylogenomics reveal the new intra/inter-species taxonomic relationships, virulence evolution and niche adaptation mechanisms.</title>
        <authorList>
            <person name="Yang M."/>
            <person name="Lv Y."/>
            <person name="Xiao J."/>
            <person name="Wu H."/>
            <person name="Zheng H."/>
            <person name="Liu Q."/>
            <person name="Zhang Y."/>
            <person name="Wang Q."/>
        </authorList>
    </citation>
    <scope>NUCLEOTIDE SEQUENCE [LARGE SCALE GENOMIC DNA]</scope>
    <source>
        <strain evidence="14">080813</strain>
    </source>
</reference>
<dbReference type="KEGG" id="ete:ETEE_0453"/>